<keyword evidence="16" id="KW-1185">Reference proteome</keyword>
<feature type="domain" description="MRH" evidence="14">
    <location>
        <begin position="435"/>
        <end position="581"/>
    </location>
</feature>
<feature type="domain" description="MRH" evidence="14">
    <location>
        <begin position="1319"/>
        <end position="1456"/>
    </location>
</feature>
<dbReference type="SUPFAM" id="SSF50911">
    <property type="entry name" value="Mannose 6-phosphate receptor domain"/>
    <property type="match status" value="15"/>
</dbReference>
<dbReference type="InterPro" id="IPR000562">
    <property type="entry name" value="FN_type2_dom"/>
</dbReference>
<feature type="domain" description="MRH" evidence="14">
    <location>
        <begin position="5"/>
        <end position="120"/>
    </location>
</feature>
<dbReference type="PANTHER" id="PTHR15071">
    <property type="entry name" value="MANNOSE-6-PHOSPHATE RECEPTOR FAMILY MEMBER"/>
    <property type="match status" value="1"/>
</dbReference>
<feature type="domain" description="MRH" evidence="14">
    <location>
        <begin position="134"/>
        <end position="278"/>
    </location>
</feature>
<evidence type="ECO:0000313" key="16">
    <source>
        <dbReference type="Proteomes" id="UP000694392"/>
    </source>
</evidence>
<feature type="domain" description="MRH" evidence="14">
    <location>
        <begin position="1180"/>
        <end position="1315"/>
    </location>
</feature>
<evidence type="ECO:0000256" key="7">
    <source>
        <dbReference type="ARBA" id="ARBA00023136"/>
    </source>
</evidence>
<dbReference type="GO" id="GO:0005770">
    <property type="term" value="C:late endosome"/>
    <property type="evidence" value="ECO:0007669"/>
    <property type="project" value="Ensembl"/>
</dbReference>
<evidence type="ECO:0000256" key="1">
    <source>
        <dbReference type="ARBA" id="ARBA00004308"/>
    </source>
</evidence>
<comment type="caution">
    <text evidence="9">Lacks conserved residue(s) required for the propagation of feature annotation.</text>
</comment>
<dbReference type="InterPro" id="IPR000479">
    <property type="entry name" value="CIMR_rpt"/>
</dbReference>
<evidence type="ECO:0000256" key="2">
    <source>
        <dbReference type="ARBA" id="ARBA00022448"/>
    </source>
</evidence>
<dbReference type="OMA" id="FITYQSS"/>
<evidence type="ECO:0000256" key="10">
    <source>
        <dbReference type="SAM" id="MobiDB-lite"/>
    </source>
</evidence>
<dbReference type="GO" id="GO:0044794">
    <property type="term" value="P:host-mediated activation of viral process"/>
    <property type="evidence" value="ECO:0007669"/>
    <property type="project" value="Ensembl"/>
</dbReference>
<feature type="compositionally biased region" description="Basic and acidic residues" evidence="10">
    <location>
        <begin position="2387"/>
        <end position="2402"/>
    </location>
</feature>
<feature type="domain" description="MRH" evidence="14">
    <location>
        <begin position="1462"/>
        <end position="1600"/>
    </location>
</feature>
<dbReference type="GO" id="GO:0005769">
    <property type="term" value="C:early endosome"/>
    <property type="evidence" value="ECO:0007669"/>
    <property type="project" value="Ensembl"/>
</dbReference>
<dbReference type="CDD" id="cd00062">
    <property type="entry name" value="FN2"/>
    <property type="match status" value="1"/>
</dbReference>
<keyword evidence="2" id="KW-0813">Transport</keyword>
<evidence type="ECO:0000256" key="9">
    <source>
        <dbReference type="PROSITE-ProRule" id="PRU00479"/>
    </source>
</evidence>
<dbReference type="Gene3D" id="2.70.130.10">
    <property type="entry name" value="Mannose-6-phosphate receptor binding domain"/>
    <property type="match status" value="15"/>
</dbReference>
<dbReference type="PROSITE" id="PS51914">
    <property type="entry name" value="MRH"/>
    <property type="match status" value="15"/>
</dbReference>
<dbReference type="InterPro" id="IPR036943">
    <property type="entry name" value="FN_type2_sf"/>
</dbReference>
<accession>A0A8D0GIV9</accession>
<evidence type="ECO:0000256" key="8">
    <source>
        <dbReference type="ARBA" id="ARBA00023157"/>
    </source>
</evidence>
<dbReference type="Ensembl" id="ENSSPUT00000006252.1">
    <property type="protein sequence ID" value="ENSSPUP00000005872.1"/>
    <property type="gene ID" value="ENSSPUG00000004409.1"/>
</dbReference>
<evidence type="ECO:0000256" key="6">
    <source>
        <dbReference type="ARBA" id="ARBA00022989"/>
    </source>
</evidence>
<organism evidence="15 16">
    <name type="scientific">Sphenodon punctatus</name>
    <name type="common">Tuatara</name>
    <name type="synonym">Hatteria punctata</name>
    <dbReference type="NCBI Taxonomy" id="8508"/>
    <lineage>
        <taxon>Eukaryota</taxon>
        <taxon>Metazoa</taxon>
        <taxon>Chordata</taxon>
        <taxon>Craniata</taxon>
        <taxon>Vertebrata</taxon>
        <taxon>Euteleostomi</taxon>
        <taxon>Lepidosauria</taxon>
        <taxon>Sphenodontia</taxon>
        <taxon>Sphenodontidae</taxon>
        <taxon>Sphenodon</taxon>
    </lineage>
</organism>
<evidence type="ECO:0000313" key="15">
    <source>
        <dbReference type="Ensembl" id="ENSSPUP00000005872.1"/>
    </source>
</evidence>
<dbReference type="GeneTree" id="ENSGT00390000013943"/>
<feature type="domain" description="MRH" evidence="14">
    <location>
        <begin position="284"/>
        <end position="430"/>
    </location>
</feature>
<feature type="domain" description="MRH" evidence="14">
    <location>
        <begin position="891"/>
        <end position="1031"/>
    </location>
</feature>
<feature type="signal peptide" evidence="12">
    <location>
        <begin position="1"/>
        <end position="20"/>
    </location>
</feature>
<keyword evidence="7 11" id="KW-0472">Membrane</keyword>
<feature type="region of interest" description="Disordered" evidence="10">
    <location>
        <begin position="2380"/>
        <end position="2445"/>
    </location>
</feature>
<dbReference type="GO" id="GO:0030140">
    <property type="term" value="C:trans-Golgi network transport vesicle"/>
    <property type="evidence" value="ECO:0007669"/>
    <property type="project" value="Ensembl"/>
</dbReference>
<dbReference type="InterPro" id="IPR009011">
    <property type="entry name" value="Man6P_isomerase_rcpt-bd_dom_sf"/>
</dbReference>
<reference evidence="15" key="2">
    <citation type="submission" date="2025-09" db="UniProtKB">
        <authorList>
            <consortium name="Ensembl"/>
        </authorList>
    </citation>
    <scope>IDENTIFICATION</scope>
</reference>
<dbReference type="GO" id="GO:0005886">
    <property type="term" value="C:plasma membrane"/>
    <property type="evidence" value="ECO:0007669"/>
    <property type="project" value="TreeGrafter"/>
</dbReference>
<dbReference type="GO" id="GO:0051219">
    <property type="term" value="F:phosphoprotein binding"/>
    <property type="evidence" value="ECO:0007669"/>
    <property type="project" value="Ensembl"/>
</dbReference>
<feature type="domain" description="Fibronectin type-II" evidence="13">
    <location>
        <begin position="1851"/>
        <end position="1896"/>
    </location>
</feature>
<keyword evidence="8" id="KW-1015">Disulfide bond</keyword>
<keyword evidence="6 11" id="KW-1133">Transmembrane helix</keyword>
<evidence type="ECO:0000256" key="12">
    <source>
        <dbReference type="SAM" id="SignalP"/>
    </source>
</evidence>
<evidence type="ECO:0000256" key="4">
    <source>
        <dbReference type="ARBA" id="ARBA00022729"/>
    </source>
</evidence>
<dbReference type="InterPro" id="IPR044865">
    <property type="entry name" value="MRH_dom"/>
</dbReference>
<dbReference type="SUPFAM" id="SSF57440">
    <property type="entry name" value="Kringle-like"/>
    <property type="match status" value="1"/>
</dbReference>
<feature type="domain" description="MRH" evidence="14">
    <location>
        <begin position="2091"/>
        <end position="2232"/>
    </location>
</feature>
<keyword evidence="4 12" id="KW-0732">Signal</keyword>
<dbReference type="Gene3D" id="2.10.10.10">
    <property type="entry name" value="Fibronectin, type II, collagen-binding"/>
    <property type="match status" value="1"/>
</dbReference>
<reference evidence="15" key="1">
    <citation type="submission" date="2025-08" db="UniProtKB">
        <authorList>
            <consortium name="Ensembl"/>
        </authorList>
    </citation>
    <scope>IDENTIFICATION</scope>
</reference>
<dbReference type="GO" id="GO:1905394">
    <property type="term" value="F:retromer complex binding"/>
    <property type="evidence" value="ECO:0007669"/>
    <property type="project" value="Ensembl"/>
</dbReference>
<dbReference type="GO" id="GO:0005802">
    <property type="term" value="C:trans-Golgi network"/>
    <property type="evidence" value="ECO:0007669"/>
    <property type="project" value="Ensembl"/>
</dbReference>
<dbReference type="PANTHER" id="PTHR15071:SF17">
    <property type="entry name" value="CATION-INDEPENDENT MANNOSE-6-PHOSPHATE RECEPTOR"/>
    <property type="match status" value="1"/>
</dbReference>
<dbReference type="GO" id="GO:0042802">
    <property type="term" value="F:identical protein binding"/>
    <property type="evidence" value="ECO:0007669"/>
    <property type="project" value="Ensembl"/>
</dbReference>
<comment type="subcellular location">
    <subcellularLocation>
        <location evidence="1">Endomembrane system</location>
    </subcellularLocation>
</comment>
<protein>
    <submittedName>
        <fullName evidence="15">Insulin like growth factor 2 receptor</fullName>
    </submittedName>
</protein>
<name>A0A8D0GIV9_SPHPU</name>
<dbReference type="SMART" id="SM01404">
    <property type="entry name" value="CIMR"/>
    <property type="match status" value="14"/>
</dbReference>
<feature type="domain" description="MRH" evidence="14">
    <location>
        <begin position="1755"/>
        <end position="1941"/>
    </location>
</feature>
<dbReference type="Pfam" id="PF00878">
    <property type="entry name" value="CIMR"/>
    <property type="match status" value="14"/>
</dbReference>
<feature type="domain" description="MRH" evidence="14">
    <location>
        <begin position="1034"/>
        <end position="1174"/>
    </location>
</feature>
<feature type="compositionally biased region" description="Polar residues" evidence="10">
    <location>
        <begin position="2422"/>
        <end position="2432"/>
    </location>
</feature>
<evidence type="ECO:0000259" key="14">
    <source>
        <dbReference type="PROSITE" id="PS51914"/>
    </source>
</evidence>
<dbReference type="GO" id="GO:0007041">
    <property type="term" value="P:lysosomal transport"/>
    <property type="evidence" value="ECO:0007669"/>
    <property type="project" value="InterPro"/>
</dbReference>
<feature type="chain" id="PRO_5046177859" evidence="12">
    <location>
        <begin position="21"/>
        <end position="2445"/>
    </location>
</feature>
<dbReference type="GO" id="GO:0005537">
    <property type="term" value="F:D-mannose binding"/>
    <property type="evidence" value="ECO:0007669"/>
    <property type="project" value="Ensembl"/>
</dbReference>
<keyword evidence="3 11" id="KW-0812">Transmembrane</keyword>
<dbReference type="GO" id="GO:0009986">
    <property type="term" value="C:cell surface"/>
    <property type="evidence" value="ECO:0007669"/>
    <property type="project" value="Ensembl"/>
</dbReference>
<feature type="domain" description="MRH" evidence="14">
    <location>
        <begin position="587"/>
        <end position="724"/>
    </location>
</feature>
<feature type="domain" description="MRH" evidence="14">
    <location>
        <begin position="1603"/>
        <end position="1750"/>
    </location>
</feature>
<dbReference type="GO" id="GO:0005520">
    <property type="term" value="F:insulin-like growth factor binding"/>
    <property type="evidence" value="ECO:0007669"/>
    <property type="project" value="Ensembl"/>
</dbReference>
<evidence type="ECO:0000259" key="13">
    <source>
        <dbReference type="PROSITE" id="PS51092"/>
    </source>
</evidence>
<feature type="region of interest" description="Disordered" evidence="10">
    <location>
        <begin position="2331"/>
        <end position="2350"/>
    </location>
</feature>
<sequence length="2445" mass="272379">MAPDLPISFFFFFFSYTWEAIDTDKHVHYKINPCGGVADCTKSSAICAYATNKTFSVGDSSLKRNSKLLLEFNTTTTCGSHTIQSNINFLCGKTLGTPEFVTSTDCVHYFEWRTFVACRKDLFKPKKELILILVPCYVFDDDFKKHDLNPLIKTSGGYLVDDSDADADLYINICRDIGLNDDETRDCPEGSAACLLKGGHAFDVGRPKEQLKLLDRDRLVLSYEREYDDDHEMPDFCNGHNPAVTITLVCPLRRSGKLTAKTHCRYEIEWVTEYACHRDYLESKTCALTSEQHDISIDLTPLTLSGEDEPYVAKDERGEYFYYLNVCGKTNGGNCRDDLGEISSCQLKAAGSQHKVAGRRINQILRYSDGDLILTYPGGEDCSSGFQRMTVINFECNETADNNGKGGPVFTGEMDCTYFFTWDTKYACVKEKEDLFCRVVDKRKRYDLAPLIRSSGLLNWEAVDSNPVKSEKKRFFINVCHKVLQKGEAINCPSDGAICSVGESKNLGMFVSSPIKTGENIQLVYSNGGDCVQSGQSKKIQTKITLVCKTGDLESAPVLINPGSDDCLYEFEWHTAAACVLSKTEGDDCKVSDSQAGFYFDLSPLKKTTGSYIVNTTEYTFYINICGSVPDRLCGANSAVCQVKNGGADTWSLGLFNYKLLYYDGMIQLSYKNGTPYNNHDKTPRSTLITFLCDPSAGIGQPEYQAEDENTYNFKWYTKHACPEEPVECVVTDSNTMEQYDLSRLSKSEHRDGNWHAMDISEPGEHKKYYINVCRPLNPVPGCDRYASVCQMTYKNDHGHFSEVTSISNVGIASKGPVIEGHGRVLLNYTNGSVCINADGEKMSYTTIIHLSCSNGTLSSNPRFIDIKDCVATFLWETEAACPVRTKEEAQSCSVRDPNSGFVFNLEPLSTKKGYLIRGNGKLFELNICATSNDCGTINEKPAGGCELENLKSLRLVEQDKTLQLSTEGYITVTYRGNISLKSGSSDTFTVTLICNDSYPGEPKFVHEYVNTVLNTHSTFFEFHTAVACAPAQVDCQVTDSEGNEYDLSDLSKENEPWIAVDTSKDAKTRTFYLNVCKPLPYIPGCPGGAIGSCVKNSNKSQNLGVIQMSPQATTDGSLSILYLNGETCKGNRHYSTRILFQCDQHQTIGSPVFQQQDDCEFVFIWRTQAACPVRRAEGENCQVKDPRNGHVYDLKPLSKKDMLVSTDEYDYYFRVCEGITTNCKGSANKNVSSCQVKKDGSLSKIAGLYTTKLTYENGLIKINYTSGEKCHKIYERSTAIFFYCDHSDLKVMFLKETPDCTYLFEWHTPYACPPFKSIECSYKDSDGNSYDLSPLARNKENWEAISMFGSPQRYYINVCKSLVPHFCPLDAAACLEDGSNYVNLGEVTEGPRWENGISVLKYVNGEFCPDNIHRRTTIIRLKCDENTLESRPQLITAIQECEYTFLWFTAAACPVRSNVQRDCKVTNPLTGHLFDLNPLKRQAGYTVHDKNRRTIQLSVCDEPKSSCGSGVGVCITADGQQPVNAGKLSKALVYEDQVLKLVYEDGDNCPANPVMKYKSYFSFVCKSGAGADSWPVLVSFDEKTCTHYFSWHTPLACEEEEVICSVMNGSSIIDLSPLIRRTGYYEAFDDEDDDLTGLTPDFYINICQPLNPIKNVNCPPGAAVCMVPVDGDPLDIGRITGPPKINSALNEVYITFNSTTPCKADKSLNYTSLIVFHCNRGTNLGQPKMIRKLDCSYVFEWSTPIVCPDTVKFSGCSVTDDQLHYTFNLSSLSGNLYKVSSGSNSYHVGLCSEAANVPQGKCKNGAVCLVSGNSAFSFGNVNKMKMDYRHQDETVILQYTGGDSCPPVTESGELCVFPFKYNKKSYEECIKEGRQSWCATTEDYDRDQKKVSCGNVTGHREATIVFKCDENAGPVSPLLLSETQGCAVTFEWKTQAVCPPRKMECKFIQKHKTYDLRVLSSLTGSWSFVHNDISYYINLCQRIYDGPTGCPERASICRKSQSGKVEALGLVHTQKLNVTDDKVLVVYSNGHECSSKNKKATTIIELKCAKTVGMPTLDRIDEENCAYHIAWETRAACAVKPQEVEIVDGMVINSTTGKNFSLGDVYYKLHTASGDIRANGDQYIYKIQLSSIKESEYPECVGSNICQVKTTGTNYRKVGSSTKPKYYIQDDDLDVTFSSNSRCGKDKSKFASSTIFFHCSQQASEGIPEFLHETADCQYLFAWYTSAVCPLVSFEVTRDKTSQPHQKELFEGGLSGRSQAVGAVLSVLLVVLTACLLILLLYKKERRETMMHKITNCCRRTSSVSYKYTKINSEEANENETEWLMEEIAAPNPRPGKEGQENGHITKSVKSKAFTSLHVDDLDSEDEVLTIPDVKIQLARGTQSRGQEKGRQKKLPSHESEDQAGLLNGGKANKGMPRPGQQKTQNSMNTESFHDDSDEDLLNV</sequence>
<dbReference type="GO" id="GO:0038023">
    <property type="term" value="F:signaling receptor activity"/>
    <property type="evidence" value="ECO:0007669"/>
    <property type="project" value="InterPro"/>
</dbReference>
<proteinExistence type="predicted"/>
<dbReference type="PRINTS" id="PR00013">
    <property type="entry name" value="FNTYPEII"/>
</dbReference>
<dbReference type="GO" id="GO:0030139">
    <property type="term" value="C:endocytic vesicle"/>
    <property type="evidence" value="ECO:0007669"/>
    <property type="project" value="Ensembl"/>
</dbReference>
<dbReference type="GO" id="GO:0010008">
    <property type="term" value="C:endosome membrane"/>
    <property type="evidence" value="ECO:0007669"/>
    <property type="project" value="Ensembl"/>
</dbReference>
<evidence type="ECO:0000256" key="5">
    <source>
        <dbReference type="ARBA" id="ARBA00022737"/>
    </source>
</evidence>
<dbReference type="GO" id="GO:0005641">
    <property type="term" value="C:nuclear envelope lumen"/>
    <property type="evidence" value="ECO:0007669"/>
    <property type="project" value="Ensembl"/>
</dbReference>
<dbReference type="SMART" id="SM00059">
    <property type="entry name" value="FN2"/>
    <property type="match status" value="1"/>
</dbReference>
<evidence type="ECO:0000256" key="11">
    <source>
        <dbReference type="SAM" id="Phobius"/>
    </source>
</evidence>
<keyword evidence="5" id="KW-0677">Repeat</keyword>
<dbReference type="Proteomes" id="UP000694392">
    <property type="component" value="Unplaced"/>
</dbReference>
<feature type="transmembrane region" description="Helical" evidence="11">
    <location>
        <begin position="2261"/>
        <end position="2283"/>
    </location>
</feature>
<evidence type="ECO:0000256" key="3">
    <source>
        <dbReference type="ARBA" id="ARBA00022692"/>
    </source>
</evidence>
<dbReference type="Pfam" id="PF00040">
    <property type="entry name" value="fn2"/>
    <property type="match status" value="1"/>
</dbReference>
<dbReference type="InterPro" id="IPR013806">
    <property type="entry name" value="Kringle-like"/>
</dbReference>
<feature type="domain" description="MRH" evidence="14">
    <location>
        <begin position="727"/>
        <end position="884"/>
    </location>
</feature>
<feature type="domain" description="MRH" evidence="14">
    <location>
        <begin position="1944"/>
        <end position="2080"/>
    </location>
</feature>
<gene>
    <name evidence="15" type="primary">IGF2R</name>
</gene>
<dbReference type="PROSITE" id="PS51092">
    <property type="entry name" value="FN2_2"/>
    <property type="match status" value="1"/>
</dbReference>